<keyword evidence="1" id="KW-0472">Membrane</keyword>
<accession>A0ABZ1Z3E4</accession>
<keyword evidence="4" id="KW-1185">Reference proteome</keyword>
<feature type="transmembrane region" description="Helical" evidence="1">
    <location>
        <begin position="80"/>
        <end position="102"/>
    </location>
</feature>
<evidence type="ECO:0000256" key="1">
    <source>
        <dbReference type="SAM" id="Phobius"/>
    </source>
</evidence>
<proteinExistence type="predicted"/>
<reference evidence="3" key="1">
    <citation type="submission" date="2022-10" db="EMBL/GenBank/DDBJ databases">
        <title>The complete genomes of actinobacterial strains from the NBC collection.</title>
        <authorList>
            <person name="Joergensen T.S."/>
            <person name="Alvarez Arevalo M."/>
            <person name="Sterndorff E.B."/>
            <person name="Faurdal D."/>
            <person name="Vuksanovic O."/>
            <person name="Mourched A.-S."/>
            <person name="Charusanti P."/>
            <person name="Shaw S."/>
            <person name="Blin K."/>
            <person name="Weber T."/>
        </authorList>
    </citation>
    <scope>NUCLEOTIDE SEQUENCE</scope>
    <source>
        <strain evidence="3">NBC_01482</strain>
    </source>
</reference>
<feature type="domain" description="DUF1206" evidence="2">
    <location>
        <begin position="127"/>
        <end position="193"/>
    </location>
</feature>
<feature type="transmembrane region" description="Helical" evidence="1">
    <location>
        <begin position="216"/>
        <end position="234"/>
    </location>
</feature>
<keyword evidence="1" id="KW-0812">Transmembrane</keyword>
<dbReference type="EMBL" id="CP109441">
    <property type="protein sequence ID" value="WUV50085.1"/>
    <property type="molecule type" value="Genomic_DNA"/>
</dbReference>
<gene>
    <name evidence="3" type="ORF">OG563_18940</name>
</gene>
<feature type="transmembrane region" description="Helical" evidence="1">
    <location>
        <begin position="254"/>
        <end position="275"/>
    </location>
</feature>
<keyword evidence="1" id="KW-1133">Transmembrane helix</keyword>
<dbReference type="Pfam" id="PF06724">
    <property type="entry name" value="DUF1206"/>
    <property type="match status" value="3"/>
</dbReference>
<feature type="domain" description="DUF1206" evidence="2">
    <location>
        <begin position="39"/>
        <end position="105"/>
    </location>
</feature>
<evidence type="ECO:0000259" key="2">
    <source>
        <dbReference type="Pfam" id="PF06724"/>
    </source>
</evidence>
<dbReference type="RefSeq" id="WP_329414864.1">
    <property type="nucleotide sequence ID" value="NZ_CP109441.1"/>
</dbReference>
<protein>
    <submittedName>
        <fullName evidence="3">DUF1206 domain-containing protein</fullName>
    </submittedName>
</protein>
<dbReference type="Proteomes" id="UP001432062">
    <property type="component" value="Chromosome"/>
</dbReference>
<feature type="transmembrane region" description="Helical" evidence="1">
    <location>
        <begin position="127"/>
        <end position="147"/>
    </location>
</feature>
<dbReference type="InterPro" id="IPR009597">
    <property type="entry name" value="DUF1206"/>
</dbReference>
<evidence type="ECO:0000313" key="4">
    <source>
        <dbReference type="Proteomes" id="UP001432062"/>
    </source>
</evidence>
<feature type="transmembrane region" description="Helical" evidence="1">
    <location>
        <begin position="167"/>
        <end position="189"/>
    </location>
</feature>
<feature type="domain" description="DUF1206" evidence="2">
    <location>
        <begin position="214"/>
        <end position="282"/>
    </location>
</feature>
<feature type="transmembrane region" description="Helical" evidence="1">
    <location>
        <begin position="39"/>
        <end position="60"/>
    </location>
</feature>
<name>A0ABZ1Z3E4_9NOCA</name>
<sequence length="285" mass="29066">MSDKNPSSKSTGASASFDNKSSVAGRVVQNNVFERFARAGFVASGIVHLIIGYIAIRIAIGSAAGDADQSGAMAELAAKPGGVVALWVGVVAFLLMALWRLAEATLGSSSKPDADSKKSEAIDRVKAAGLAVVYFAFAVSAFGFARGSGKSSSGQSAGITARMMQTTAGTTALITSGLFIVVIGGYHVYKGVSQNFLEDLEGTTSDLVRRLGTVGYIAKGLAIAAVGLLVILAVSESEPGKAAGLDGAFKTVGAQPYGVALLVASGLGIITYGLYSFAMARYTKM</sequence>
<organism evidence="3 4">
    <name type="scientific">Nocardia vinacea</name>
    <dbReference type="NCBI Taxonomy" id="96468"/>
    <lineage>
        <taxon>Bacteria</taxon>
        <taxon>Bacillati</taxon>
        <taxon>Actinomycetota</taxon>
        <taxon>Actinomycetes</taxon>
        <taxon>Mycobacteriales</taxon>
        <taxon>Nocardiaceae</taxon>
        <taxon>Nocardia</taxon>
    </lineage>
</organism>
<evidence type="ECO:0000313" key="3">
    <source>
        <dbReference type="EMBL" id="WUV50085.1"/>
    </source>
</evidence>